<dbReference type="InterPro" id="IPR048342">
    <property type="entry name" value="DUF1285_C"/>
</dbReference>
<organism evidence="3 4">
    <name type="scientific">Pseudoalteromonas luteoviolacea DSM 6061</name>
    <dbReference type="NCBI Taxonomy" id="1365250"/>
    <lineage>
        <taxon>Bacteria</taxon>
        <taxon>Pseudomonadati</taxon>
        <taxon>Pseudomonadota</taxon>
        <taxon>Gammaproteobacteria</taxon>
        <taxon>Alteromonadales</taxon>
        <taxon>Pseudoalteromonadaceae</taxon>
        <taxon>Pseudoalteromonas</taxon>
    </lineage>
</organism>
<gene>
    <name evidence="3" type="ORF">N475_23665</name>
</gene>
<evidence type="ECO:0000313" key="4">
    <source>
        <dbReference type="Proteomes" id="UP000076643"/>
    </source>
</evidence>
<sequence>MTSKLAQLLAHYVSSHSPTERWQAGECGVGEFSIDAGGRWYHQGDEIKRLALVKLFASVLCREDGAYRLKTPSETCLVTVDASPFVIVAWHECQIAAQYGVAPTIICEDNLGRFWPICDTFPLYLDDYKGQQIPHLTLNYGLHARIDRNVFYQWVEIAELSEQNDIMLLRSAGKTFELT</sequence>
<evidence type="ECO:0000259" key="1">
    <source>
        <dbReference type="Pfam" id="PF06938"/>
    </source>
</evidence>
<dbReference type="AlphaFoldDB" id="A0A166UZC7"/>
<dbReference type="InterPro" id="IPR023361">
    <property type="entry name" value="DUF1285_beta_roll_sf"/>
</dbReference>
<protein>
    <recommendedName>
        <fullName evidence="5">DUF1285 domain-containing protein</fullName>
    </recommendedName>
</protein>
<dbReference type="Pfam" id="PF06938">
    <property type="entry name" value="DUF1285_N"/>
    <property type="match status" value="1"/>
</dbReference>
<keyword evidence="4" id="KW-1185">Reference proteome</keyword>
<name>A0A166UZC7_9GAMM</name>
<reference evidence="3 4" key="1">
    <citation type="submission" date="2013-07" db="EMBL/GenBank/DDBJ databases">
        <title>Comparative Genomic and Metabolomic Analysis of Twelve Strains of Pseudoalteromonas luteoviolacea.</title>
        <authorList>
            <person name="Vynne N.G."/>
            <person name="Mansson M."/>
            <person name="Gram L."/>
        </authorList>
    </citation>
    <scope>NUCLEOTIDE SEQUENCE [LARGE SCALE GENOMIC DNA]</scope>
    <source>
        <strain evidence="3 4">DSM 6061</strain>
    </source>
</reference>
<comment type="caution">
    <text evidence="3">The sequence shown here is derived from an EMBL/GenBank/DDBJ whole genome shotgun (WGS) entry which is preliminary data.</text>
</comment>
<dbReference type="Proteomes" id="UP000076643">
    <property type="component" value="Unassembled WGS sequence"/>
</dbReference>
<evidence type="ECO:0000259" key="2">
    <source>
        <dbReference type="Pfam" id="PF21028"/>
    </source>
</evidence>
<dbReference type="EMBL" id="AUYB01000140">
    <property type="protein sequence ID" value="KZN31542.1"/>
    <property type="molecule type" value="Genomic_DNA"/>
</dbReference>
<feature type="domain" description="DUF1285" evidence="2">
    <location>
        <begin position="84"/>
        <end position="178"/>
    </location>
</feature>
<evidence type="ECO:0000313" key="3">
    <source>
        <dbReference type="EMBL" id="KZN31542.1"/>
    </source>
</evidence>
<dbReference type="Pfam" id="PF21028">
    <property type="entry name" value="DUF1285_C"/>
    <property type="match status" value="1"/>
</dbReference>
<dbReference type="InterPro" id="IPR048341">
    <property type="entry name" value="DUF1285_N"/>
</dbReference>
<feature type="domain" description="DUF1285" evidence="1">
    <location>
        <begin position="18"/>
        <end position="81"/>
    </location>
</feature>
<accession>A0A166UZC7</accession>
<dbReference type="RefSeq" id="WP_063365991.1">
    <property type="nucleotide sequence ID" value="NZ_AQHB01000038.1"/>
</dbReference>
<dbReference type="Gene3D" id="3.10.540.10">
    <property type="entry name" value="duf1285 like domain"/>
    <property type="match status" value="1"/>
</dbReference>
<dbReference type="PATRIC" id="fig|1365250.3.peg.4691"/>
<dbReference type="Gene3D" id="2.30.270.10">
    <property type="entry name" value="duf1285 protein"/>
    <property type="match status" value="1"/>
</dbReference>
<proteinExistence type="predicted"/>
<evidence type="ECO:0008006" key="5">
    <source>
        <dbReference type="Google" id="ProtNLM"/>
    </source>
</evidence>